<evidence type="ECO:0000256" key="2">
    <source>
        <dbReference type="ARBA" id="ARBA00022490"/>
    </source>
</evidence>
<dbReference type="SUPFAM" id="SSF55681">
    <property type="entry name" value="Class II aaRS and biotin synthetases"/>
    <property type="match status" value="1"/>
</dbReference>
<evidence type="ECO:0000256" key="9">
    <source>
        <dbReference type="PIRSR" id="PIRSR016262-2"/>
    </source>
</evidence>
<dbReference type="PANTHER" id="PTHR10993">
    <property type="entry name" value="OCTANOYLTRANSFERASE"/>
    <property type="match status" value="1"/>
</dbReference>
<dbReference type="InterPro" id="IPR000544">
    <property type="entry name" value="Octanoyltransferase"/>
</dbReference>
<dbReference type="PROSITE" id="PS51733">
    <property type="entry name" value="BPL_LPL_CATALYTIC"/>
    <property type="match status" value="1"/>
</dbReference>
<dbReference type="HAMAP" id="MF_00013">
    <property type="entry name" value="LipB"/>
    <property type="match status" value="1"/>
</dbReference>
<comment type="miscellaneous">
    <text evidence="6">In the reaction, the free carboxyl group of octanoic acid is attached via an amide linkage to the epsilon-amino group of a specific lysine residue of lipoyl domains of lipoate-dependent enzymes.</text>
</comment>
<dbReference type="Pfam" id="PF21948">
    <property type="entry name" value="LplA-B_cat"/>
    <property type="match status" value="1"/>
</dbReference>
<sequence length="225" mass="24022">MSSSDPPAVAPPPPVIVRGFRPADYRSTLEAMRAFTQERTPDTPDEIWLVEHEPVFTLGLAAKEEHLLAPGAIPVIRTERGGQVTYHGPGQVLAYVLIDLRRRGLTVRGLVDRLEQAVIGLLAGRGLPAVRRADAPGVYLAERDGAPGAKIASLGLKVTRGCSFHGVALNVAMDLEPFSRINPCGYPGLAVADLRGRLGETDLADVAAELGRRLAERIEGIEGSP</sequence>
<evidence type="ECO:0000259" key="11">
    <source>
        <dbReference type="PROSITE" id="PS51733"/>
    </source>
</evidence>
<comment type="similarity">
    <text evidence="6 7">Belongs to the LipB family.</text>
</comment>
<name>A0A7W8M8Y2_9BURK</name>
<evidence type="ECO:0000256" key="1">
    <source>
        <dbReference type="ARBA" id="ARBA00004821"/>
    </source>
</evidence>
<dbReference type="GO" id="GO:0009249">
    <property type="term" value="P:protein lipoylation"/>
    <property type="evidence" value="ECO:0007669"/>
    <property type="project" value="InterPro"/>
</dbReference>
<feature type="binding site" evidence="6 9">
    <location>
        <begin position="80"/>
        <end position="87"/>
    </location>
    <ligand>
        <name>substrate</name>
    </ligand>
</feature>
<proteinExistence type="inferred from homology"/>
<dbReference type="UniPathway" id="UPA00538">
    <property type="reaction ID" value="UER00592"/>
</dbReference>
<feature type="active site" description="Acyl-thioester intermediate" evidence="6 8">
    <location>
        <position position="184"/>
    </location>
</feature>
<comment type="pathway">
    <text evidence="1 6 7">Protein modification; protein lipoylation via endogenous pathway; protein N(6)-(lipoyl)lysine from octanoyl-[acyl-carrier-protein]: step 1/2.</text>
</comment>
<dbReference type="EC" id="2.3.1.181" evidence="6 7"/>
<comment type="catalytic activity">
    <reaction evidence="6 7">
        <text>octanoyl-[ACP] + L-lysyl-[protein] = N(6)-octanoyl-L-lysyl-[protein] + holo-[ACP] + H(+)</text>
        <dbReference type="Rhea" id="RHEA:17665"/>
        <dbReference type="Rhea" id="RHEA-COMP:9636"/>
        <dbReference type="Rhea" id="RHEA-COMP:9685"/>
        <dbReference type="Rhea" id="RHEA-COMP:9752"/>
        <dbReference type="Rhea" id="RHEA-COMP:9928"/>
        <dbReference type="ChEBI" id="CHEBI:15378"/>
        <dbReference type="ChEBI" id="CHEBI:29969"/>
        <dbReference type="ChEBI" id="CHEBI:64479"/>
        <dbReference type="ChEBI" id="CHEBI:78463"/>
        <dbReference type="ChEBI" id="CHEBI:78809"/>
        <dbReference type="EC" id="2.3.1.181"/>
    </reaction>
</comment>
<protein>
    <recommendedName>
        <fullName evidence="6 7">Octanoyltransferase</fullName>
        <ecNumber evidence="6 7">2.3.1.181</ecNumber>
    </recommendedName>
    <alternativeName>
        <fullName evidence="6">Lipoate-protein ligase B</fullName>
    </alternativeName>
    <alternativeName>
        <fullName evidence="6">Lipoyl/octanoyl transferase</fullName>
    </alternativeName>
    <alternativeName>
        <fullName evidence="6">Octanoyl-[acyl-carrier-protein]-protein N-octanoyltransferase</fullName>
    </alternativeName>
</protein>
<dbReference type="Gene3D" id="3.30.930.10">
    <property type="entry name" value="Bira Bifunctional Protein, Domain 2"/>
    <property type="match status" value="1"/>
</dbReference>
<dbReference type="PROSITE" id="PS01313">
    <property type="entry name" value="LIPB"/>
    <property type="match status" value="1"/>
</dbReference>
<feature type="domain" description="BPL/LPL catalytic" evidence="11">
    <location>
        <begin position="41"/>
        <end position="222"/>
    </location>
</feature>
<dbReference type="GO" id="GO:0033819">
    <property type="term" value="F:lipoyl(octanoyl) transferase activity"/>
    <property type="evidence" value="ECO:0007669"/>
    <property type="project" value="UniProtKB-EC"/>
</dbReference>
<dbReference type="NCBIfam" id="NF010922">
    <property type="entry name" value="PRK14342.1"/>
    <property type="match status" value="1"/>
</dbReference>
<evidence type="ECO:0000256" key="10">
    <source>
        <dbReference type="PIRSR" id="PIRSR016262-3"/>
    </source>
</evidence>
<dbReference type="InterPro" id="IPR020605">
    <property type="entry name" value="Octanoyltransferase_CS"/>
</dbReference>
<dbReference type="InterPro" id="IPR045864">
    <property type="entry name" value="aa-tRNA-synth_II/BPL/LPL"/>
</dbReference>
<keyword evidence="2 6" id="KW-0963">Cytoplasm</keyword>
<dbReference type="EMBL" id="JACHGB010000005">
    <property type="protein sequence ID" value="MBB5272501.1"/>
    <property type="molecule type" value="Genomic_DNA"/>
</dbReference>
<gene>
    <name evidence="6" type="primary">lipB</name>
    <name evidence="12" type="ORF">HNQ70_002524</name>
</gene>
<evidence type="ECO:0000313" key="13">
    <source>
        <dbReference type="Proteomes" id="UP000532440"/>
    </source>
</evidence>
<feature type="binding site" evidence="6 9">
    <location>
        <begin position="153"/>
        <end position="155"/>
    </location>
    <ligand>
        <name>substrate</name>
    </ligand>
</feature>
<dbReference type="FunFam" id="3.30.930.10:FF:000020">
    <property type="entry name" value="Octanoyltransferase"/>
    <property type="match status" value="1"/>
</dbReference>
<reference evidence="12 13" key="1">
    <citation type="submission" date="2020-08" db="EMBL/GenBank/DDBJ databases">
        <title>Genomic Encyclopedia of Type Strains, Phase IV (KMG-IV): sequencing the most valuable type-strain genomes for metagenomic binning, comparative biology and taxonomic classification.</title>
        <authorList>
            <person name="Goeker M."/>
        </authorList>
    </citation>
    <scope>NUCLEOTIDE SEQUENCE [LARGE SCALE GENOMIC DNA]</scope>
    <source>
        <strain evidence="12 13">DSM 29781</strain>
    </source>
</reference>
<evidence type="ECO:0000256" key="6">
    <source>
        <dbReference type="HAMAP-Rule" id="MF_00013"/>
    </source>
</evidence>
<dbReference type="Proteomes" id="UP000532440">
    <property type="component" value="Unassembled WGS sequence"/>
</dbReference>
<comment type="caution">
    <text evidence="12">The sequence shown here is derived from an EMBL/GenBank/DDBJ whole genome shotgun (WGS) entry which is preliminary data.</text>
</comment>
<dbReference type="PIRSF" id="PIRSF016262">
    <property type="entry name" value="LPLase"/>
    <property type="match status" value="1"/>
</dbReference>
<dbReference type="PANTHER" id="PTHR10993:SF7">
    <property type="entry name" value="LIPOYLTRANSFERASE 2, MITOCHONDRIAL-RELATED"/>
    <property type="match status" value="1"/>
</dbReference>
<evidence type="ECO:0000256" key="4">
    <source>
        <dbReference type="ARBA" id="ARBA00023315"/>
    </source>
</evidence>
<evidence type="ECO:0000256" key="5">
    <source>
        <dbReference type="ARBA" id="ARBA00024732"/>
    </source>
</evidence>
<dbReference type="InterPro" id="IPR004143">
    <property type="entry name" value="BPL_LPL_catalytic"/>
</dbReference>
<keyword evidence="4 6" id="KW-0012">Acyltransferase</keyword>
<dbReference type="NCBIfam" id="TIGR00214">
    <property type="entry name" value="lipB"/>
    <property type="match status" value="1"/>
</dbReference>
<evidence type="ECO:0000256" key="8">
    <source>
        <dbReference type="PIRSR" id="PIRSR016262-1"/>
    </source>
</evidence>
<comment type="subcellular location">
    <subcellularLocation>
        <location evidence="6">Cytoplasm</location>
    </subcellularLocation>
</comment>
<comment type="function">
    <text evidence="5 6 7">Catalyzes the transfer of endogenously produced octanoic acid from octanoyl-acyl-carrier-protein onto the lipoyl domains of lipoate-dependent enzymes. Lipoyl-ACP can also act as a substrate although octanoyl-ACP is likely to be the physiological substrate.</text>
</comment>
<dbReference type="CDD" id="cd16444">
    <property type="entry name" value="LipB"/>
    <property type="match status" value="1"/>
</dbReference>
<evidence type="ECO:0000256" key="3">
    <source>
        <dbReference type="ARBA" id="ARBA00022679"/>
    </source>
</evidence>
<keyword evidence="3 6" id="KW-0808">Transferase</keyword>
<dbReference type="GO" id="GO:0005737">
    <property type="term" value="C:cytoplasm"/>
    <property type="evidence" value="ECO:0007669"/>
    <property type="project" value="UniProtKB-SubCell"/>
</dbReference>
<keyword evidence="13" id="KW-1185">Reference proteome</keyword>
<evidence type="ECO:0000256" key="7">
    <source>
        <dbReference type="PIRNR" id="PIRNR016262"/>
    </source>
</evidence>
<feature type="binding site" evidence="6 9">
    <location>
        <begin position="166"/>
        <end position="168"/>
    </location>
    <ligand>
        <name>substrate</name>
    </ligand>
</feature>
<organism evidence="12 13">
    <name type="scientific">Quisquiliibacterium transsilvanicum</name>
    <dbReference type="NCBI Taxonomy" id="1549638"/>
    <lineage>
        <taxon>Bacteria</taxon>
        <taxon>Pseudomonadati</taxon>
        <taxon>Pseudomonadota</taxon>
        <taxon>Betaproteobacteria</taxon>
        <taxon>Burkholderiales</taxon>
        <taxon>Burkholderiaceae</taxon>
        <taxon>Quisquiliibacterium</taxon>
    </lineage>
</organism>
<accession>A0A7W8M8Y2</accession>
<dbReference type="AlphaFoldDB" id="A0A7W8M8Y2"/>
<feature type="site" description="Lowers pKa of active site Cys" evidence="6 10">
    <location>
        <position position="150"/>
    </location>
</feature>
<dbReference type="RefSeq" id="WP_183968098.1">
    <property type="nucleotide sequence ID" value="NZ_BAABEW010000022.1"/>
</dbReference>
<evidence type="ECO:0000313" key="12">
    <source>
        <dbReference type="EMBL" id="MBB5272501.1"/>
    </source>
</evidence>